<evidence type="ECO:0000313" key="1">
    <source>
        <dbReference type="EMBL" id="CAA9492922.1"/>
    </source>
</evidence>
<dbReference type="SUPFAM" id="SSF55961">
    <property type="entry name" value="Bet v1-like"/>
    <property type="match status" value="1"/>
</dbReference>
<dbReference type="CDD" id="cd07812">
    <property type="entry name" value="SRPBCC"/>
    <property type="match status" value="1"/>
</dbReference>
<proteinExistence type="predicted"/>
<evidence type="ECO:0008006" key="2">
    <source>
        <dbReference type="Google" id="ProtNLM"/>
    </source>
</evidence>
<gene>
    <name evidence="1" type="ORF">AVDCRST_MAG30-1477</name>
</gene>
<dbReference type="Pfam" id="PF10604">
    <property type="entry name" value="Polyketide_cyc2"/>
    <property type="match status" value="1"/>
</dbReference>
<dbReference type="EMBL" id="CADCVS010000206">
    <property type="protein sequence ID" value="CAA9492922.1"/>
    <property type="molecule type" value="Genomic_DNA"/>
</dbReference>
<organism evidence="1">
    <name type="scientific">uncultured Solirubrobacteraceae bacterium</name>
    <dbReference type="NCBI Taxonomy" id="1162706"/>
    <lineage>
        <taxon>Bacteria</taxon>
        <taxon>Bacillati</taxon>
        <taxon>Actinomycetota</taxon>
        <taxon>Thermoleophilia</taxon>
        <taxon>Solirubrobacterales</taxon>
        <taxon>Solirubrobacteraceae</taxon>
        <taxon>environmental samples</taxon>
    </lineage>
</organism>
<accession>A0A6J4SA53</accession>
<reference evidence="1" key="1">
    <citation type="submission" date="2020-02" db="EMBL/GenBank/DDBJ databases">
        <authorList>
            <person name="Meier V. D."/>
        </authorList>
    </citation>
    <scope>NUCLEOTIDE SEQUENCE</scope>
    <source>
        <strain evidence="1">AVDCRST_MAG30</strain>
    </source>
</reference>
<protein>
    <recommendedName>
        <fullName evidence="2">Coenzyme Q-binding protein COQ10 START domain-containing protein</fullName>
    </recommendedName>
</protein>
<sequence>MRAVACIEVNAPAELVWREISDPGRYLHFMSGVTRWEVAGEQRTGVGARYRMLLRIGSAEVGGLIEVVESKDHLDLAWVSITGVDQRGRWRLRERRPGSTRVELRLAYGVAGSGIFGWVAEQVAAPRVRAHLRQSLWQLKRQVEHEQLRAQAAERRAARAGV</sequence>
<dbReference type="AlphaFoldDB" id="A0A6J4SA53"/>
<dbReference type="InterPro" id="IPR019587">
    <property type="entry name" value="Polyketide_cyclase/dehydratase"/>
</dbReference>
<dbReference type="Gene3D" id="3.30.530.20">
    <property type="match status" value="1"/>
</dbReference>
<name>A0A6J4SA53_9ACTN</name>
<dbReference type="InterPro" id="IPR023393">
    <property type="entry name" value="START-like_dom_sf"/>
</dbReference>